<feature type="compositionally biased region" description="Basic and acidic residues" evidence="1">
    <location>
        <begin position="78"/>
        <end position="96"/>
    </location>
</feature>
<comment type="caution">
    <text evidence="2">The sequence shown here is derived from an EMBL/GenBank/DDBJ whole genome shotgun (WGS) entry which is preliminary data.</text>
</comment>
<dbReference type="AlphaFoldDB" id="A0A624AYE1"/>
<reference evidence="2" key="1">
    <citation type="submission" date="2018-07" db="EMBL/GenBank/DDBJ databases">
        <authorList>
            <consortium name="GenomeTrakr network: Whole genome sequencing for foodborne pathogen traceback"/>
        </authorList>
    </citation>
    <scope>NUCLEOTIDE SEQUENCE</scope>
    <source>
        <strain evidence="2">FDA00000044</strain>
    </source>
</reference>
<gene>
    <name evidence="2" type="ORF">AHQ27_01510</name>
</gene>
<sequence>MFFMCRIFIAQVTGITKNIHHVSVKAFEMRSSYVKVYGTKQEIREANEYGPVVKKYERDMDRYEQEKRNGNNNATLPKKPEGYDEKARRYKDVMERDENDNSDGPIAPNGAWHMPETGETPKGLRHGLQDYQPEEWKK</sequence>
<protein>
    <submittedName>
        <fullName evidence="2">Uncharacterized protein</fullName>
    </submittedName>
</protein>
<dbReference type="EMBL" id="AALGYR010000001">
    <property type="protein sequence ID" value="ECZ5259610.1"/>
    <property type="molecule type" value="Genomic_DNA"/>
</dbReference>
<evidence type="ECO:0000313" key="2">
    <source>
        <dbReference type="EMBL" id="ECZ5259610.1"/>
    </source>
</evidence>
<name>A0A624AYE1_SALMO</name>
<accession>A0A624AYE1</accession>
<evidence type="ECO:0000256" key="1">
    <source>
        <dbReference type="SAM" id="MobiDB-lite"/>
    </source>
</evidence>
<feature type="region of interest" description="Disordered" evidence="1">
    <location>
        <begin position="60"/>
        <end position="138"/>
    </location>
</feature>
<organism evidence="2">
    <name type="scientific">Salmonella montevideo</name>
    <dbReference type="NCBI Taxonomy" id="115981"/>
    <lineage>
        <taxon>Bacteria</taxon>
        <taxon>Pseudomonadati</taxon>
        <taxon>Pseudomonadota</taxon>
        <taxon>Gammaproteobacteria</taxon>
        <taxon>Enterobacterales</taxon>
        <taxon>Enterobacteriaceae</taxon>
        <taxon>Salmonella</taxon>
    </lineage>
</organism>
<feature type="compositionally biased region" description="Basic and acidic residues" evidence="1">
    <location>
        <begin position="60"/>
        <end position="69"/>
    </location>
</feature>
<proteinExistence type="predicted"/>